<evidence type="ECO:0000313" key="3">
    <source>
        <dbReference type="Proteomes" id="UP000003178"/>
    </source>
</evidence>
<gene>
    <name evidence="2" type="ORF">CLOHIR_02126</name>
</gene>
<keyword evidence="1" id="KW-0812">Transmembrane</keyword>
<feature type="transmembrane region" description="Helical" evidence="1">
    <location>
        <begin position="298"/>
        <end position="319"/>
    </location>
</feature>
<sequence>MEKTVFSTPETLLLVMFMTVSVGLWLQKFKVFKSLGPALTVIILGIVLSNLKIVPVNHDVYGILSGYCIPLSICICLLSLDLKEMKKLTKEPIIALISAILSVCIMAFIFGLVFAGKIDEGWKVAGMFVGTYTGGSANLTAIAVGLDAARETIAAANAADYVIGIPTLVFMFAAPAILKNSKKFQKFWPYHHTDDELLGEGDHTELMASKEWSIQDIAWMLSLAFAVFAVASWLSGVIFGEGFRSAGRVILITTFSIILAQFPRVKRLRGNFDLGLYIALLFLTTIGFAVNLKDFFGSTLYITIFCFCVVVGCTILHLVITRIFKVRYEYVLLSIVAAISDGPTAALVASSAQWKSLINIGLLMGVIAGACGNYAGITVAYLIKGTLGM</sequence>
<keyword evidence="3" id="KW-1185">Reference proteome</keyword>
<dbReference type="PANTHER" id="PTHR34289">
    <property type="entry name" value="PROTEIN, PUTATIVE (DUF819)-RELATED"/>
    <property type="match status" value="1"/>
</dbReference>
<accession>B6G1W8</accession>
<dbReference type="EMBL" id="ABWP01000084">
    <property type="protein sequence ID" value="EEA84213.1"/>
    <property type="molecule type" value="Genomic_DNA"/>
</dbReference>
<evidence type="ECO:0000256" key="1">
    <source>
        <dbReference type="SAM" id="Phobius"/>
    </source>
</evidence>
<protein>
    <recommendedName>
        <fullName evidence="4">DUF819 family protein</fullName>
    </recommendedName>
</protein>
<dbReference type="STRING" id="500633.CLOHIR_02126"/>
<dbReference type="OrthoDB" id="653763at2"/>
<feature type="transmembrane region" description="Helical" evidence="1">
    <location>
        <begin position="6"/>
        <end position="26"/>
    </location>
</feature>
<reference evidence="2 3" key="1">
    <citation type="submission" date="2008-09" db="EMBL/GenBank/DDBJ databases">
        <authorList>
            <person name="Fulton L."/>
            <person name="Clifton S."/>
            <person name="Fulton B."/>
            <person name="Xu J."/>
            <person name="Minx P."/>
            <person name="Pepin K.H."/>
            <person name="Johnson M."/>
            <person name="Thiruvilangam P."/>
            <person name="Bhonagiri V."/>
            <person name="Nash W.E."/>
            <person name="Mardis E.R."/>
            <person name="Wilson R.K."/>
        </authorList>
    </citation>
    <scope>NUCLEOTIDE SEQUENCE [LARGE SCALE GENOMIC DNA]</scope>
    <source>
        <strain evidence="2 3">DSM 13275</strain>
    </source>
</reference>
<organism evidence="2 3">
    <name type="scientific">Peptacetobacter hiranonis (strain DSM 13275 / JCM 10541 / KCTC 15199 / TO-931)</name>
    <name type="common">Clostridium hiranonis</name>
    <dbReference type="NCBI Taxonomy" id="500633"/>
    <lineage>
        <taxon>Bacteria</taxon>
        <taxon>Bacillati</taxon>
        <taxon>Bacillota</taxon>
        <taxon>Clostridia</taxon>
        <taxon>Peptostreptococcales</taxon>
        <taxon>Peptostreptococcaceae</taxon>
        <taxon>Peptacetobacter</taxon>
    </lineage>
</organism>
<reference evidence="2 3" key="2">
    <citation type="submission" date="2008-10" db="EMBL/GenBank/DDBJ databases">
        <title>Draft genome sequence of Clostridium hiranonis (DSM 13275).</title>
        <authorList>
            <person name="Sudarsanam P."/>
            <person name="Ley R."/>
            <person name="Guruge J."/>
            <person name="Turnbaugh P.J."/>
            <person name="Mahowald M."/>
            <person name="Liep D."/>
            <person name="Gordon J."/>
        </authorList>
    </citation>
    <scope>NUCLEOTIDE SEQUENCE [LARGE SCALE GENOMIC DNA]</scope>
    <source>
        <strain evidence="2 3">DSM 13275</strain>
    </source>
</reference>
<name>B6G1W8_PEPHT</name>
<comment type="caution">
    <text evidence="2">The sequence shown here is derived from an EMBL/GenBank/DDBJ whole genome shotgun (WGS) entry which is preliminary data.</text>
</comment>
<proteinExistence type="predicted"/>
<feature type="transmembrane region" description="Helical" evidence="1">
    <location>
        <begin position="60"/>
        <end position="80"/>
    </location>
</feature>
<evidence type="ECO:0000313" key="2">
    <source>
        <dbReference type="EMBL" id="EEA84213.1"/>
    </source>
</evidence>
<feature type="transmembrane region" description="Helical" evidence="1">
    <location>
        <begin position="92"/>
        <end position="115"/>
    </location>
</feature>
<evidence type="ECO:0008006" key="4">
    <source>
        <dbReference type="Google" id="ProtNLM"/>
    </source>
</evidence>
<dbReference type="HOGENOM" id="CLU_034724_2_0_9"/>
<dbReference type="InterPro" id="IPR008537">
    <property type="entry name" value="DUF819"/>
</dbReference>
<feature type="transmembrane region" description="Helical" evidence="1">
    <location>
        <begin position="161"/>
        <end position="178"/>
    </location>
</feature>
<feature type="transmembrane region" description="Helical" evidence="1">
    <location>
        <begin position="217"/>
        <end position="239"/>
    </location>
</feature>
<feature type="transmembrane region" description="Helical" evidence="1">
    <location>
        <begin position="331"/>
        <end position="354"/>
    </location>
</feature>
<dbReference type="PANTHER" id="PTHR34289:SF8">
    <property type="entry name" value="DUF819 DOMAIN-CONTAINING PROTEIN"/>
    <property type="match status" value="1"/>
</dbReference>
<feature type="transmembrane region" description="Helical" evidence="1">
    <location>
        <begin position="274"/>
        <end position="292"/>
    </location>
</feature>
<keyword evidence="1" id="KW-1133">Transmembrane helix</keyword>
<dbReference type="Proteomes" id="UP000003178">
    <property type="component" value="Unassembled WGS sequence"/>
</dbReference>
<dbReference type="RefSeq" id="WP_006440968.1">
    <property type="nucleotide sequence ID" value="NZ_DS995361.1"/>
</dbReference>
<keyword evidence="1" id="KW-0472">Membrane</keyword>
<feature type="transmembrane region" description="Helical" evidence="1">
    <location>
        <begin position="360"/>
        <end position="383"/>
    </location>
</feature>
<dbReference type="AlphaFoldDB" id="B6G1W8"/>
<dbReference type="Pfam" id="PF05684">
    <property type="entry name" value="DUF819"/>
    <property type="match status" value="1"/>
</dbReference>
<dbReference type="eggNOG" id="COG5505">
    <property type="taxonomic scope" value="Bacteria"/>
</dbReference>